<feature type="compositionally biased region" description="Polar residues" evidence="1">
    <location>
        <begin position="49"/>
        <end position="59"/>
    </location>
</feature>
<evidence type="ECO:0000313" key="2">
    <source>
        <dbReference type="EMBL" id="KAK7057479.1"/>
    </source>
</evidence>
<dbReference type="EMBL" id="JAWWNJ010000004">
    <property type="protein sequence ID" value="KAK7057479.1"/>
    <property type="molecule type" value="Genomic_DNA"/>
</dbReference>
<keyword evidence="3" id="KW-1185">Reference proteome</keyword>
<feature type="compositionally biased region" description="Low complexity" evidence="1">
    <location>
        <begin position="7"/>
        <end position="36"/>
    </location>
</feature>
<name>A0AAW0E1I7_9AGAR</name>
<dbReference type="Proteomes" id="UP001362999">
    <property type="component" value="Unassembled WGS sequence"/>
</dbReference>
<comment type="caution">
    <text evidence="2">The sequence shown here is derived from an EMBL/GenBank/DDBJ whole genome shotgun (WGS) entry which is preliminary data.</text>
</comment>
<evidence type="ECO:0000313" key="3">
    <source>
        <dbReference type="Proteomes" id="UP001362999"/>
    </source>
</evidence>
<feature type="compositionally biased region" description="Basic and acidic residues" evidence="1">
    <location>
        <begin position="148"/>
        <end position="168"/>
    </location>
</feature>
<reference evidence="2 3" key="1">
    <citation type="journal article" date="2024" name="J Genomics">
        <title>Draft genome sequencing and assembly of Favolaschia claudopus CIRM-BRFM 2984 isolated from oak limbs.</title>
        <authorList>
            <person name="Navarro D."/>
            <person name="Drula E."/>
            <person name="Chaduli D."/>
            <person name="Cazenave R."/>
            <person name="Ahrendt S."/>
            <person name="Wang J."/>
            <person name="Lipzen A."/>
            <person name="Daum C."/>
            <person name="Barry K."/>
            <person name="Grigoriev I.V."/>
            <person name="Favel A."/>
            <person name="Rosso M.N."/>
            <person name="Martin F."/>
        </authorList>
    </citation>
    <scope>NUCLEOTIDE SEQUENCE [LARGE SCALE GENOMIC DNA]</scope>
    <source>
        <strain evidence="2 3">CIRM-BRFM 2984</strain>
    </source>
</reference>
<proteinExistence type="predicted"/>
<feature type="compositionally biased region" description="Acidic residues" evidence="1">
    <location>
        <begin position="125"/>
        <end position="135"/>
    </location>
</feature>
<organism evidence="2 3">
    <name type="scientific">Favolaschia claudopus</name>
    <dbReference type="NCBI Taxonomy" id="2862362"/>
    <lineage>
        <taxon>Eukaryota</taxon>
        <taxon>Fungi</taxon>
        <taxon>Dikarya</taxon>
        <taxon>Basidiomycota</taxon>
        <taxon>Agaricomycotina</taxon>
        <taxon>Agaricomycetes</taxon>
        <taxon>Agaricomycetidae</taxon>
        <taxon>Agaricales</taxon>
        <taxon>Marasmiineae</taxon>
        <taxon>Mycenaceae</taxon>
        <taxon>Favolaschia</taxon>
    </lineage>
</organism>
<feature type="region of interest" description="Disordered" evidence="1">
    <location>
        <begin position="833"/>
        <end position="853"/>
    </location>
</feature>
<protein>
    <submittedName>
        <fullName evidence="2">Uncharacterized protein</fullName>
    </submittedName>
</protein>
<gene>
    <name evidence="2" type="ORF">R3P38DRAFT_3341766</name>
</gene>
<dbReference type="AlphaFoldDB" id="A0AAW0E1I7"/>
<sequence length="1189" mass="131651">MASSFNAGSLSSKKSATSASTTAFSAVAGPSSVGASLMEVDGVEDSEDASGSLSAVTQKKSLKRNRTSTASQELSENENAENYGSYDSPRKTVILSKRTSTGRKKGNEKEKGKNRTRAVKLTTIPEDEDKEDEEAVVFKRRPPPLNAAEKEQHRLEKNKARRTDRIDTAKSNPDPPALEPIVKRGRLHAPAIGPYWREATAHLARRELAQQQVIGAAISDLEVVQAAVKAFTDHEIQISIPDNYFASLPPRTIQLLAAVARDPTGWDIVPHLKSGAIALSQPTDPPPLSSVHTYLRRIATGTDTCKLLLQYLCEYPADAPYVIVQLVVLGEPLANIEKVFMSAMEGYGVQSAVKMLFEALYADETLLMLAGTHRHQPATTLLYAGITYDVPCGKRGWDDVEQGVPARIVNFLETEGNDNISFETYRIMDLTTAISDPLDMRQNPMPSYHERVVRAVAAVMAMNSADGGVLPVYLPSPLQSRLKDAALALCPLVDTPLGQESDPGLVQKVRDLLDDEEEVLVNAGFPSIHRRALDKIKEYAADTLRLRRKTVIKVEITKDLTEDSFNGRTSYWEPTVGEGPSEHRHVLQLIQPDMVDHHNLGSPVLARFVGSILDFWRLLLWHILWLLHVLWLSRLLRTVRPLIVVTHSNPIAALVRAGDLHDVWKFLSPQQVDAVMAGNTPPELVDRLPNRRYREFRGDAFYDVVGVLATAPTGPHPSDLAIHAALLDSGRLKYDPAVRRWRWDVDFLARTGVEVLQSVAAVATERETVDREDGNAVKIHLDGIIETTDSILQASGVTAALDQAKASCRRAELSLNFLRSVKAVRGKHERWIESQSGTERQRLSKLKTSPHGPERYHQLDQILVHARLLHSLGLPHDPDHFGFYECDILSDEWAEWFLGLKPNIEVYLSANARGRTPDGAENANKNQYAFGKLKKKFEMDRDLKEEALKAVASAGRYFVVEINKAHRIGTCPKCKEHIVGQNNKASHTCKTSKSTIKLTPSSVSDIERVITSPDILGNGHTVSAVENPEVLADKHGLLRLSVHDVVNSPRCAEILQNSGLHANDIAALSAIFPTLPPHLHAWIPQARIDDEELRITMAVDVILDAYSLCPVDQLPVAADDRRTETLVAIVCRGKDTAHPPRFSLATSTGRTVRADGFFEVKTLVHLPPHHARFLWCHLRRGVDWPPPKP</sequence>
<accession>A0AAW0E1I7</accession>
<evidence type="ECO:0000256" key="1">
    <source>
        <dbReference type="SAM" id="MobiDB-lite"/>
    </source>
</evidence>
<feature type="region of interest" description="Disordered" evidence="1">
    <location>
        <begin position="1"/>
        <end position="179"/>
    </location>
</feature>